<feature type="compositionally biased region" description="Low complexity" evidence="1">
    <location>
        <begin position="69"/>
        <end position="85"/>
    </location>
</feature>
<comment type="caution">
    <text evidence="3">The sequence shown here is derived from an EMBL/GenBank/DDBJ whole genome shotgun (WGS) entry which is preliminary data.</text>
</comment>
<sequence length="209" mass="21660">MRIRKPGRGTGWSTAGSRQVASGVSGPGSSGSIDHTEQSRQDQQGATPQGDDDTDMLSDADSNITGYVGSSAPSSTQSPAPTPGSKFPFCLDSNFAADAPMMGPDMPETKTGLTASEDGGKARPVSDPAALHDPLNQDGFSIEKISLAPGMPQQFPLFLLPFRGSLTSVPANGQCAYATLYASTTATVETKLTFISEVVPISLNAAFTR</sequence>
<proteinExistence type="predicted"/>
<evidence type="ECO:0000313" key="3">
    <source>
        <dbReference type="EMBL" id="KAE9227123.1"/>
    </source>
</evidence>
<gene>
    <name evidence="3" type="ORF">PF002_g13910</name>
    <name evidence="2" type="ORF">PF009_g14690</name>
</gene>
<feature type="compositionally biased region" description="Polar residues" evidence="1">
    <location>
        <begin position="11"/>
        <end position="20"/>
    </location>
</feature>
<dbReference type="EMBL" id="QXGF01000814">
    <property type="protein sequence ID" value="KAE8935359.1"/>
    <property type="molecule type" value="Genomic_DNA"/>
</dbReference>
<dbReference type="Proteomes" id="UP000429523">
    <property type="component" value="Unassembled WGS sequence"/>
</dbReference>
<protein>
    <submittedName>
        <fullName evidence="3">Uncharacterized protein</fullName>
    </submittedName>
</protein>
<evidence type="ECO:0000313" key="5">
    <source>
        <dbReference type="Proteomes" id="UP000440367"/>
    </source>
</evidence>
<dbReference type="AlphaFoldDB" id="A0A6A3Z2F2"/>
<evidence type="ECO:0000313" key="2">
    <source>
        <dbReference type="EMBL" id="KAE8935359.1"/>
    </source>
</evidence>
<feature type="region of interest" description="Disordered" evidence="1">
    <location>
        <begin position="1"/>
        <end position="136"/>
    </location>
</feature>
<accession>A0A6A3Z2F2</accession>
<reference evidence="4 5" key="1">
    <citation type="submission" date="2018-08" db="EMBL/GenBank/DDBJ databases">
        <title>Genomic investigation of the strawberry pathogen Phytophthora fragariae indicates pathogenicity is determined by transcriptional variation in three key races.</title>
        <authorList>
            <person name="Adams T.M."/>
            <person name="Armitage A.D."/>
            <person name="Sobczyk M.K."/>
            <person name="Bates H.J."/>
            <person name="Dunwell J.M."/>
            <person name="Nellist C.F."/>
            <person name="Harrison R.J."/>
        </authorList>
    </citation>
    <scope>NUCLEOTIDE SEQUENCE [LARGE SCALE GENOMIC DNA]</scope>
    <source>
        <strain evidence="3 5">BC-1</strain>
        <strain evidence="2 4">NOV-9</strain>
    </source>
</reference>
<evidence type="ECO:0000313" key="4">
    <source>
        <dbReference type="Proteomes" id="UP000429523"/>
    </source>
</evidence>
<dbReference type="EMBL" id="QXGD01000723">
    <property type="protein sequence ID" value="KAE9227123.1"/>
    <property type="molecule type" value="Genomic_DNA"/>
</dbReference>
<evidence type="ECO:0000256" key="1">
    <source>
        <dbReference type="SAM" id="MobiDB-lite"/>
    </source>
</evidence>
<dbReference type="Proteomes" id="UP000440367">
    <property type="component" value="Unassembled WGS sequence"/>
</dbReference>
<name>A0A6A3Z2F2_9STRA</name>
<organism evidence="3 5">
    <name type="scientific">Phytophthora fragariae</name>
    <dbReference type="NCBI Taxonomy" id="53985"/>
    <lineage>
        <taxon>Eukaryota</taxon>
        <taxon>Sar</taxon>
        <taxon>Stramenopiles</taxon>
        <taxon>Oomycota</taxon>
        <taxon>Peronosporomycetes</taxon>
        <taxon>Peronosporales</taxon>
        <taxon>Peronosporaceae</taxon>
        <taxon>Phytophthora</taxon>
    </lineage>
</organism>